<dbReference type="PANTHER" id="PTHR42790">
    <property type="entry name" value="AMINOTRANSFERASE"/>
    <property type="match status" value="1"/>
</dbReference>
<evidence type="ECO:0000259" key="7">
    <source>
        <dbReference type="Pfam" id="PF00155"/>
    </source>
</evidence>
<comment type="similarity">
    <text evidence="2">Belongs to the class-I pyridoxal-phosphate-dependent aminotransferase family.</text>
</comment>
<evidence type="ECO:0000256" key="4">
    <source>
        <dbReference type="ARBA" id="ARBA00022576"/>
    </source>
</evidence>
<dbReference type="Pfam" id="PF00155">
    <property type="entry name" value="Aminotran_1_2"/>
    <property type="match status" value="1"/>
</dbReference>
<dbReference type="GO" id="GO:0030170">
    <property type="term" value="F:pyridoxal phosphate binding"/>
    <property type="evidence" value="ECO:0007669"/>
    <property type="project" value="InterPro"/>
</dbReference>
<dbReference type="EMBL" id="CP001140">
    <property type="protein sequence ID" value="ACL10995.1"/>
    <property type="molecule type" value="Genomic_DNA"/>
</dbReference>
<reference evidence="8 9" key="1">
    <citation type="journal article" date="2009" name="J. Bacteriol.">
        <title>Complete genome sequence of the anaerobic, protein-degrading hyperthermophilic crenarchaeon Desulfurococcus kamchatkensis.</title>
        <authorList>
            <person name="Ravin N.V."/>
            <person name="Mardanov A.V."/>
            <person name="Beletsky A.V."/>
            <person name="Kublanov I.V."/>
            <person name="Kolganova T.V."/>
            <person name="Lebedinsky A.V."/>
            <person name="Chernyh N.A."/>
            <person name="Bonch-Osmolovskaya E.A."/>
            <person name="Skryabin K.G."/>
        </authorList>
    </citation>
    <scope>NUCLEOTIDE SEQUENCE [LARGE SCALE GENOMIC DNA]</scope>
    <source>
        <strain evidence="9">DSM 18924 / JCM 16383 / VKM B-2413 / 1221n</strain>
    </source>
</reference>
<dbReference type="STRING" id="490899.DKAM_0669"/>
<dbReference type="InterPro" id="IPR004839">
    <property type="entry name" value="Aminotransferase_I/II_large"/>
</dbReference>
<dbReference type="InterPro" id="IPR015422">
    <property type="entry name" value="PyrdxlP-dep_Trfase_small"/>
</dbReference>
<evidence type="ECO:0000313" key="8">
    <source>
        <dbReference type="EMBL" id="ACL10995.1"/>
    </source>
</evidence>
<feature type="domain" description="Aminotransferase class I/classII large" evidence="7">
    <location>
        <begin position="36"/>
        <end position="396"/>
    </location>
</feature>
<dbReference type="GO" id="GO:1901605">
    <property type="term" value="P:alpha-amino acid metabolic process"/>
    <property type="evidence" value="ECO:0007669"/>
    <property type="project" value="TreeGrafter"/>
</dbReference>
<keyword evidence="4" id="KW-0032">Aminotransferase</keyword>
<dbReference type="KEGG" id="dka:DKAM_0669"/>
<comment type="subunit">
    <text evidence="3">Homodimer.</text>
</comment>
<evidence type="ECO:0000256" key="3">
    <source>
        <dbReference type="ARBA" id="ARBA00011738"/>
    </source>
</evidence>
<dbReference type="Gene3D" id="3.90.1150.10">
    <property type="entry name" value="Aspartate Aminotransferase, domain 1"/>
    <property type="match status" value="1"/>
</dbReference>
<evidence type="ECO:0000256" key="1">
    <source>
        <dbReference type="ARBA" id="ARBA00001933"/>
    </source>
</evidence>
<dbReference type="HOGENOM" id="CLU_017584_0_6_2"/>
<sequence>MKPVYDRFLSSRINYIEQSPIRDAVAKIAAKSKTTKVISFAAGEPDPDVIPRELYGELAKEVFIKEKGSVNYSPADGLSELKIEIAKFMAEYEGVKTGSDNIVVTLGGSQAIDILGRLILDPGDIVIVENPSYVNTILVWKHYGVRIIGVPMDDNGMITEKLEDVVKRLHSEGKKLKLIYTIPTGQNPSGVTMSMDRRKHLLEIASRYDLLVAEDAAYNHLVYEPVDVKPLRSMDTEDRVIYIGSFSKIFGTGLRIGWLEAHPEIIGRVRVAKGPMDMCPPVPSQYIVLNLLRNKLYRPIREKAVAEYKSKRDIMIAAIEKHLMGLKHTRPVAGMFILLWLPGGIDGRMFSDQLLEKYNVAVIPAAAFYTDETGRNIVRLNFSMSEKDLIEEGIRRISMLLKEFKTSIP</sequence>
<proteinExistence type="inferred from homology"/>
<dbReference type="InterPro" id="IPR050859">
    <property type="entry name" value="Class-I_PLP-dep_aminotransf"/>
</dbReference>
<comment type="cofactor">
    <cofactor evidence="1">
        <name>pyridoxal 5'-phosphate</name>
        <dbReference type="ChEBI" id="CHEBI:597326"/>
    </cofactor>
</comment>
<protein>
    <submittedName>
        <fullName evidence="8">Alanine glyoxylate transaminase</fullName>
    </submittedName>
</protein>
<name>B8D4G4_DESA1</name>
<dbReference type="GeneID" id="7170852"/>
<dbReference type="SUPFAM" id="SSF53383">
    <property type="entry name" value="PLP-dependent transferases"/>
    <property type="match status" value="1"/>
</dbReference>
<keyword evidence="5" id="KW-0808">Transferase</keyword>
<evidence type="ECO:0000313" key="9">
    <source>
        <dbReference type="Proteomes" id="UP000006903"/>
    </source>
</evidence>
<keyword evidence="6" id="KW-0663">Pyridoxal phosphate</keyword>
<evidence type="ECO:0000256" key="5">
    <source>
        <dbReference type="ARBA" id="ARBA00022679"/>
    </source>
</evidence>
<gene>
    <name evidence="8" type="ordered locus">DKAM_0669</name>
</gene>
<organism evidence="8 9">
    <name type="scientific">Desulfurococcus amylolyticus (strain DSM 18924 / JCM 16383 / VKM B-2413 / 1221n)</name>
    <name type="common">Desulfurococcus kamchatkensis</name>
    <dbReference type="NCBI Taxonomy" id="490899"/>
    <lineage>
        <taxon>Archaea</taxon>
        <taxon>Thermoproteota</taxon>
        <taxon>Thermoprotei</taxon>
        <taxon>Desulfurococcales</taxon>
        <taxon>Desulfurococcaceae</taxon>
        <taxon>Desulfurococcus</taxon>
    </lineage>
</organism>
<accession>B8D4G4</accession>
<dbReference type="eggNOG" id="arCOG00492">
    <property type="taxonomic scope" value="Archaea"/>
</dbReference>
<dbReference type="Gene3D" id="3.40.640.10">
    <property type="entry name" value="Type I PLP-dependent aspartate aminotransferase-like (Major domain)"/>
    <property type="match status" value="1"/>
</dbReference>
<dbReference type="RefSeq" id="WP_012608336.1">
    <property type="nucleotide sequence ID" value="NC_011766.1"/>
</dbReference>
<dbReference type="FunFam" id="3.40.640.10:FF:000053">
    <property type="entry name" value="Aminotransferase, class I"/>
    <property type="match status" value="1"/>
</dbReference>
<dbReference type="InterPro" id="IPR015424">
    <property type="entry name" value="PyrdxlP-dep_Trfase"/>
</dbReference>
<dbReference type="PANTHER" id="PTHR42790:SF19">
    <property type="entry name" value="KYNURENINE_ALPHA-AMINOADIPATE AMINOTRANSFERASE, MITOCHONDRIAL"/>
    <property type="match status" value="1"/>
</dbReference>
<evidence type="ECO:0000256" key="6">
    <source>
        <dbReference type="ARBA" id="ARBA00022898"/>
    </source>
</evidence>
<dbReference type="AlphaFoldDB" id="B8D4G4"/>
<dbReference type="Proteomes" id="UP000006903">
    <property type="component" value="Chromosome"/>
</dbReference>
<dbReference type="GO" id="GO:0008483">
    <property type="term" value="F:transaminase activity"/>
    <property type="evidence" value="ECO:0007669"/>
    <property type="project" value="UniProtKB-KW"/>
</dbReference>
<evidence type="ECO:0000256" key="2">
    <source>
        <dbReference type="ARBA" id="ARBA00007441"/>
    </source>
</evidence>
<dbReference type="CDD" id="cd00609">
    <property type="entry name" value="AAT_like"/>
    <property type="match status" value="1"/>
</dbReference>
<dbReference type="InterPro" id="IPR015421">
    <property type="entry name" value="PyrdxlP-dep_Trfase_major"/>
</dbReference>